<accession>K3VU42</accession>
<dbReference type="EMBL" id="AFNW01000011">
    <property type="protein sequence ID" value="EKJ79302.1"/>
    <property type="molecule type" value="Genomic_DNA"/>
</dbReference>
<protein>
    <recommendedName>
        <fullName evidence="3">HNH nuclease domain-containing protein</fullName>
    </recommendedName>
</protein>
<evidence type="ECO:0008006" key="3">
    <source>
        <dbReference type="Google" id="ProtNLM"/>
    </source>
</evidence>
<comment type="caution">
    <text evidence="1">The sequence shown here is derived from an EMBL/GenBank/DDBJ whole genome shotgun (WGS) entry which is preliminary data.</text>
</comment>
<reference evidence="1 2" key="1">
    <citation type="journal article" date="2012" name="PLoS Pathog.">
        <title>Comparative pathogenomics reveals horizontally acquired novel virulence genes in fungi infecting cereal hosts.</title>
        <authorList>
            <person name="Gardiner D.M."/>
            <person name="McDonald M.C."/>
            <person name="Covarelli L."/>
            <person name="Solomon P.S."/>
            <person name="Rusu A.G."/>
            <person name="Marshall M."/>
            <person name="Kazan K."/>
            <person name="Chakraborty S."/>
            <person name="McDonald B.A."/>
            <person name="Manners J.M."/>
        </authorList>
    </citation>
    <scope>NUCLEOTIDE SEQUENCE [LARGE SCALE GENOMIC DNA]</scope>
    <source>
        <strain evidence="1 2">CS3096</strain>
    </source>
</reference>
<dbReference type="Proteomes" id="UP000007978">
    <property type="component" value="Chromosome 1"/>
</dbReference>
<dbReference type="RefSeq" id="XP_009252008.1">
    <property type="nucleotide sequence ID" value="XM_009253733.1"/>
</dbReference>
<gene>
    <name evidence="1" type="ORF">FPSE_00613</name>
</gene>
<organism evidence="1 2">
    <name type="scientific">Fusarium pseudograminearum (strain CS3096)</name>
    <name type="common">Wheat and barley crown-rot fungus</name>
    <dbReference type="NCBI Taxonomy" id="1028729"/>
    <lineage>
        <taxon>Eukaryota</taxon>
        <taxon>Fungi</taxon>
        <taxon>Dikarya</taxon>
        <taxon>Ascomycota</taxon>
        <taxon>Pezizomycotina</taxon>
        <taxon>Sordariomycetes</taxon>
        <taxon>Hypocreomycetidae</taxon>
        <taxon>Hypocreales</taxon>
        <taxon>Nectriaceae</taxon>
        <taxon>Fusarium</taxon>
    </lineage>
</organism>
<dbReference type="HOGENOM" id="CLU_041167_0_0_1"/>
<keyword evidence="2" id="KW-1185">Reference proteome</keyword>
<dbReference type="eggNOG" id="ENOG502RD9U">
    <property type="taxonomic scope" value="Eukaryota"/>
</dbReference>
<name>K3VU42_FUSPC</name>
<dbReference type="GeneID" id="20359233"/>
<dbReference type="OrthoDB" id="5416097at2759"/>
<dbReference type="AlphaFoldDB" id="K3VU42"/>
<proteinExistence type="predicted"/>
<evidence type="ECO:0000313" key="1">
    <source>
        <dbReference type="EMBL" id="EKJ79302.1"/>
    </source>
</evidence>
<dbReference type="KEGG" id="fpu:FPSE_00613"/>
<sequence length="427" mass="48758">MDSFTADLTIRPRSDDQMDIFEEMLRTADLPNDPLLPGFSPNELKKRYEYAGKIEDELTDMYPGYHLRTEHLMTILMVDLKFFESGGGLSPDTCDPDDLKVRLESVSPFCKHYMLHRDPDNIKPTDPALDADDPINLKTLRWAHAIPGIPEVHPDFTYEMVENEEHEQIRKSIIWAGRFKTNPTLPTVIPSIQEQAKCLERDGHRCVVTGAPDPQVFWFIPKTWNDTPRHNDDIGNLSGGCTILTDMSLLEDFHSNTELGKTHRAWNMISIHKDLYDALAKGLCAFRYIDRQPLDYENVTVELQLYWMPKLSGRFNQVFKVGSLLSFITNIFELIHEFLRQPSIHPDYSNLTTKSGQQLLSGTSFHVTIPGKDADKFESVVKIQWGCIMFAALCGGAGRAWYLTGMDQSDESMQTRDKEFSDDSKVS</sequence>
<evidence type="ECO:0000313" key="2">
    <source>
        <dbReference type="Proteomes" id="UP000007978"/>
    </source>
</evidence>